<organism evidence="1 2">
    <name type="scientific">Mycobacterium intracellulare subsp. chimaera</name>
    <dbReference type="NCBI Taxonomy" id="222805"/>
    <lineage>
        <taxon>Bacteria</taxon>
        <taxon>Bacillati</taxon>
        <taxon>Actinomycetota</taxon>
        <taxon>Actinomycetes</taxon>
        <taxon>Mycobacteriales</taxon>
        <taxon>Mycobacteriaceae</taxon>
        <taxon>Mycobacterium</taxon>
        <taxon>Mycobacterium avium complex (MAC)</taxon>
    </lineage>
</organism>
<name>A0ABT7P971_MYCIT</name>
<accession>A0ABT7P971</accession>
<reference evidence="1" key="1">
    <citation type="submission" date="2023-06" db="EMBL/GenBank/DDBJ databases">
        <title>Itaconate inhibition of nontuberculous mycobacteria.</title>
        <authorList>
            <person name="Breen P."/>
            <person name="Zimbric M."/>
            <person name="Caverly L."/>
        </authorList>
    </citation>
    <scope>NUCLEOTIDE SEQUENCE</scope>
    <source>
        <strain evidence="1">FLAC1071</strain>
    </source>
</reference>
<reference evidence="1" key="2">
    <citation type="submission" date="2023-06" db="EMBL/GenBank/DDBJ databases">
        <authorList>
            <person name="Spilker T."/>
        </authorList>
    </citation>
    <scope>NUCLEOTIDE SEQUENCE</scope>
    <source>
        <strain evidence="1">FLAC1071</strain>
    </source>
</reference>
<comment type="caution">
    <text evidence="1">The sequence shown here is derived from an EMBL/GenBank/DDBJ whole genome shotgun (WGS) entry which is preliminary data.</text>
</comment>
<protein>
    <submittedName>
        <fullName evidence="1">XRE family transcriptional regulator</fullName>
    </submittedName>
</protein>
<sequence length="128" mass="14329">MPDRVNRLFDVMHRAATPPVTNAEVAERITLQGVAITEDEIRQLRAGTKQDASMRQLSALAEFFGVAARYLTDPNGDRSIDAQLTLLEAMRDSGVQGVHRCRTTQRKPETLSPKVIEELAREITRSVR</sequence>
<dbReference type="InterPro" id="IPR010982">
    <property type="entry name" value="Lambda_DNA-bd_dom_sf"/>
</dbReference>
<keyword evidence="2" id="KW-1185">Reference proteome</keyword>
<dbReference type="RefSeq" id="WP_142383112.1">
    <property type="nucleotide sequence ID" value="NZ_CP012886.2"/>
</dbReference>
<proteinExistence type="predicted"/>
<dbReference type="Proteomes" id="UP001529272">
    <property type="component" value="Unassembled WGS sequence"/>
</dbReference>
<evidence type="ECO:0000313" key="1">
    <source>
        <dbReference type="EMBL" id="MDM3929842.1"/>
    </source>
</evidence>
<dbReference type="EMBL" id="JASZZX010000048">
    <property type="protein sequence ID" value="MDM3929842.1"/>
    <property type="molecule type" value="Genomic_DNA"/>
</dbReference>
<dbReference type="Gene3D" id="1.10.260.40">
    <property type="entry name" value="lambda repressor-like DNA-binding domains"/>
    <property type="match status" value="1"/>
</dbReference>
<evidence type="ECO:0000313" key="2">
    <source>
        <dbReference type="Proteomes" id="UP001529272"/>
    </source>
</evidence>
<gene>
    <name evidence="1" type="ORF">QRB35_28080</name>
</gene>